<keyword evidence="9" id="KW-0378">Hydrolase</keyword>
<dbReference type="Pfam" id="PF00009">
    <property type="entry name" value="GTP_EFTU"/>
    <property type="match status" value="1"/>
</dbReference>
<dbReference type="OMA" id="QLMWCAN"/>
<accession>A0A6P6XLV8</accession>
<dbReference type="Proteomes" id="UP000515146">
    <property type="component" value="Unplaced"/>
</dbReference>
<dbReference type="InterPro" id="IPR009000">
    <property type="entry name" value="Transl_B-barrel_sf"/>
</dbReference>
<evidence type="ECO:0000256" key="5">
    <source>
        <dbReference type="ARBA" id="ARBA00022490"/>
    </source>
</evidence>
<dbReference type="InParanoid" id="A0A6P6XLV8"/>
<dbReference type="KEGG" id="dpte:113788685"/>
<dbReference type="GO" id="GO:0046872">
    <property type="term" value="F:metal ion binding"/>
    <property type="evidence" value="ECO:0007669"/>
    <property type="project" value="UniProtKB-KW"/>
</dbReference>
<dbReference type="InterPro" id="IPR036925">
    <property type="entry name" value="TIF_IF2_dom3_sf"/>
</dbReference>
<evidence type="ECO:0000259" key="13">
    <source>
        <dbReference type="PROSITE" id="PS51722"/>
    </source>
</evidence>
<dbReference type="FunFam" id="2.40.30.10:FF:000013">
    <property type="entry name" value="eukaryotic translation initiation factor 5B"/>
    <property type="match status" value="1"/>
</dbReference>
<evidence type="ECO:0000256" key="7">
    <source>
        <dbReference type="ARBA" id="ARBA00022723"/>
    </source>
</evidence>
<keyword evidence="14" id="KW-1185">Reference proteome</keyword>
<dbReference type="GO" id="GO:0003743">
    <property type="term" value="F:translation initiation factor activity"/>
    <property type="evidence" value="ECO:0007669"/>
    <property type="project" value="UniProtKB-KW"/>
</dbReference>
<evidence type="ECO:0000256" key="12">
    <source>
        <dbReference type="ARBA" id="ARBA00032478"/>
    </source>
</evidence>
<keyword evidence="10" id="KW-0648">Protein biosynthesis</keyword>
<dbReference type="EC" id="3.6.5.3" evidence="3"/>
<dbReference type="NCBIfam" id="TIGR00231">
    <property type="entry name" value="small_GTP"/>
    <property type="match status" value="1"/>
</dbReference>
<dbReference type="InterPro" id="IPR023115">
    <property type="entry name" value="TIF_IF2_dom3"/>
</dbReference>
<dbReference type="FunFam" id="3.40.50.300:FF:000112">
    <property type="entry name" value="Eukaryotic translation initiation factor 5B"/>
    <property type="match status" value="1"/>
</dbReference>
<gene>
    <name evidence="15" type="primary">LOC113788685</name>
</gene>
<sequence>MNYKKFRKIKDDDAEKKQFNKKIAEKASRKVLTKKQKAKLSQKNANQNNNAELQQANEAVSQANFLRSPICCILGHVDTGKTKLLDKMRGTNIQQGECGGITQQIGATYFPAETLKDQCSKVDSKFEVKIPGLIIIDTPGHESFTNLRRRGSSLCDIAILVVDITKGIEQQTIEALELLINKKCPFIVALNKIDRCFGWKSQEFEPFVRAIKNQKKNTVDDFRSKAQHCMIELCKKAMLTFTLFTENTNSKKQINLVPTSAVTGQGIPDLLYLMVKLTQGYMSNRITLEMETVTATILDVKNTVGLGSTIDVLLIGGVLRKGDTFVAAGLKGPIVSNVKALLTPPPLRESRVNGEYIHHDEVRAAMGVKIAGLNLQDAIAGSSLYVSDNPEKIEQYKKILQSDVDSIVQSIEKSSHGVYVVASSLGSLEALLDFLKNSSIPVNNVSIGTVHKLDVVKASTMIERGYKEYAVILAFDVKIDPEALQEAANLGVTIFKEDIIYHLFDKYTMHIENYRAQLKEENRKHFVTPVIMKMLPGLVFNYKNPMIFGVEVQEGELIPGTPIYCPSKKLPLGTLDSIEHERKTVLSATRGMQVAVKFSESSLEIKKDIQDDEVLVSYLTRQSIEVGKTYFTDEVKKHLKLFLKLKSILNIT</sequence>
<evidence type="ECO:0000256" key="2">
    <source>
        <dbReference type="ARBA" id="ARBA00007733"/>
    </source>
</evidence>
<evidence type="ECO:0000256" key="3">
    <source>
        <dbReference type="ARBA" id="ARBA00011986"/>
    </source>
</evidence>
<dbReference type="SUPFAM" id="SSF52540">
    <property type="entry name" value="P-loop containing nucleoside triphosphate hydrolases"/>
    <property type="match status" value="1"/>
</dbReference>
<dbReference type="InterPro" id="IPR029459">
    <property type="entry name" value="EFTU-type"/>
</dbReference>
<evidence type="ECO:0000256" key="11">
    <source>
        <dbReference type="ARBA" id="ARBA00023134"/>
    </source>
</evidence>
<dbReference type="RefSeq" id="XP_027193951.1">
    <property type="nucleotide sequence ID" value="XM_027338150.1"/>
</dbReference>
<dbReference type="SUPFAM" id="SSF50447">
    <property type="entry name" value="Translation proteins"/>
    <property type="match status" value="1"/>
</dbReference>
<dbReference type="Gene3D" id="3.40.50.300">
    <property type="entry name" value="P-loop containing nucleotide triphosphate hydrolases"/>
    <property type="match status" value="1"/>
</dbReference>
<evidence type="ECO:0000256" key="4">
    <source>
        <dbReference type="ARBA" id="ARBA00013824"/>
    </source>
</evidence>
<dbReference type="Pfam" id="PF11987">
    <property type="entry name" value="IF-2"/>
    <property type="match status" value="1"/>
</dbReference>
<comment type="similarity">
    <text evidence="2">Belongs to the TRAFAC class translation factor GTPase superfamily. Classic translation factor GTPase family. IF-2 subfamily.</text>
</comment>
<evidence type="ECO:0000313" key="14">
    <source>
        <dbReference type="Proteomes" id="UP000515146"/>
    </source>
</evidence>
<feature type="domain" description="Tr-type G" evidence="13">
    <location>
        <begin position="66"/>
        <end position="285"/>
    </location>
</feature>
<dbReference type="GO" id="GO:0005525">
    <property type="term" value="F:GTP binding"/>
    <property type="evidence" value="ECO:0007669"/>
    <property type="project" value="UniProtKB-KW"/>
</dbReference>
<keyword evidence="11" id="KW-0342">GTP-binding</keyword>
<dbReference type="PANTHER" id="PTHR43381:SF4">
    <property type="entry name" value="EUKARYOTIC TRANSLATION INITIATION FACTOR 5B"/>
    <property type="match status" value="1"/>
</dbReference>
<dbReference type="CDD" id="cd01887">
    <property type="entry name" value="IF2_eIF5B"/>
    <property type="match status" value="1"/>
</dbReference>
<dbReference type="OrthoDB" id="4928at2759"/>
<comment type="subcellular location">
    <subcellularLocation>
        <location evidence="1">Cytoplasm</location>
    </subcellularLocation>
</comment>
<dbReference type="Gene3D" id="3.40.50.10050">
    <property type="entry name" value="Translation initiation factor IF- 2, domain 3"/>
    <property type="match status" value="1"/>
</dbReference>
<evidence type="ECO:0000256" key="6">
    <source>
        <dbReference type="ARBA" id="ARBA00022540"/>
    </source>
</evidence>
<keyword evidence="7" id="KW-0479">Metal-binding</keyword>
<keyword evidence="6" id="KW-0396">Initiation factor</keyword>
<dbReference type="FunFam" id="3.40.50.10050:FF:000002">
    <property type="entry name" value="Eukaryotic translation initiation factor 5B"/>
    <property type="match status" value="1"/>
</dbReference>
<dbReference type="SUPFAM" id="SSF52156">
    <property type="entry name" value="Initiation factor IF2/eIF5b, domain 3"/>
    <property type="match status" value="1"/>
</dbReference>
<keyword evidence="5" id="KW-0963">Cytoplasm</keyword>
<dbReference type="NCBIfam" id="NF003078">
    <property type="entry name" value="PRK04004.1"/>
    <property type="match status" value="1"/>
</dbReference>
<dbReference type="Pfam" id="PF14578">
    <property type="entry name" value="GTP_EFTU_D4"/>
    <property type="match status" value="1"/>
</dbReference>
<dbReference type="InterPro" id="IPR027417">
    <property type="entry name" value="P-loop_NTPase"/>
</dbReference>
<protein>
    <recommendedName>
        <fullName evidence="4">Eukaryotic translation initiation factor 5B</fullName>
        <ecNumber evidence="3">3.6.5.3</ecNumber>
    </recommendedName>
    <alternativeName>
        <fullName evidence="12">Translation initiation factor IF-2</fullName>
    </alternativeName>
</protein>
<evidence type="ECO:0000256" key="1">
    <source>
        <dbReference type="ARBA" id="ARBA00004496"/>
    </source>
</evidence>
<dbReference type="InterPro" id="IPR015760">
    <property type="entry name" value="TIF_IF2"/>
</dbReference>
<evidence type="ECO:0000256" key="9">
    <source>
        <dbReference type="ARBA" id="ARBA00022801"/>
    </source>
</evidence>
<organism evidence="14 15">
    <name type="scientific">Dermatophagoides pteronyssinus</name>
    <name type="common">European house dust mite</name>
    <dbReference type="NCBI Taxonomy" id="6956"/>
    <lineage>
        <taxon>Eukaryota</taxon>
        <taxon>Metazoa</taxon>
        <taxon>Ecdysozoa</taxon>
        <taxon>Arthropoda</taxon>
        <taxon>Chelicerata</taxon>
        <taxon>Arachnida</taxon>
        <taxon>Acari</taxon>
        <taxon>Acariformes</taxon>
        <taxon>Sarcoptiformes</taxon>
        <taxon>Astigmata</taxon>
        <taxon>Psoroptidia</taxon>
        <taxon>Analgoidea</taxon>
        <taxon>Pyroglyphidae</taxon>
        <taxon>Dermatophagoidinae</taxon>
        <taxon>Dermatophagoides</taxon>
    </lineage>
</organism>
<dbReference type="PROSITE" id="PS51722">
    <property type="entry name" value="G_TR_2"/>
    <property type="match status" value="1"/>
</dbReference>
<dbReference type="Gene3D" id="2.40.30.10">
    <property type="entry name" value="Translation factors"/>
    <property type="match status" value="2"/>
</dbReference>
<proteinExistence type="inferred from homology"/>
<keyword evidence="8" id="KW-0547">Nucleotide-binding</keyword>
<dbReference type="CDD" id="cd03703">
    <property type="entry name" value="aeIF5B_II"/>
    <property type="match status" value="1"/>
</dbReference>
<dbReference type="InterPro" id="IPR000795">
    <property type="entry name" value="T_Tr_GTP-bd_dom"/>
</dbReference>
<dbReference type="PRINTS" id="PR00315">
    <property type="entry name" value="ELONGATNFCT"/>
</dbReference>
<dbReference type="GO" id="GO:0005739">
    <property type="term" value="C:mitochondrion"/>
    <property type="evidence" value="ECO:0007669"/>
    <property type="project" value="TreeGrafter"/>
</dbReference>
<evidence type="ECO:0000256" key="8">
    <source>
        <dbReference type="ARBA" id="ARBA00022741"/>
    </source>
</evidence>
<dbReference type="GO" id="GO:0003924">
    <property type="term" value="F:GTPase activity"/>
    <property type="evidence" value="ECO:0007669"/>
    <property type="project" value="InterPro"/>
</dbReference>
<evidence type="ECO:0000313" key="15">
    <source>
        <dbReference type="RefSeq" id="XP_027193951.1"/>
    </source>
</evidence>
<dbReference type="PANTHER" id="PTHR43381">
    <property type="entry name" value="TRANSLATION INITIATION FACTOR IF-2-RELATED"/>
    <property type="match status" value="1"/>
</dbReference>
<name>A0A6P6XLV8_DERPT</name>
<dbReference type="InterPro" id="IPR005225">
    <property type="entry name" value="Small_GTP-bd"/>
</dbReference>
<dbReference type="AlphaFoldDB" id="A0A6P6XLV8"/>
<reference evidence="15" key="1">
    <citation type="submission" date="2025-08" db="UniProtKB">
        <authorList>
            <consortium name="RefSeq"/>
        </authorList>
    </citation>
    <scope>IDENTIFICATION</scope>
    <source>
        <strain evidence="15">Airmid</strain>
    </source>
</reference>
<evidence type="ECO:0000256" key="10">
    <source>
        <dbReference type="ARBA" id="ARBA00022917"/>
    </source>
</evidence>